<reference evidence="2 3" key="1">
    <citation type="submission" date="2020-03" db="EMBL/GenBank/DDBJ databases">
        <title>Dissostichus mawsoni Genome sequencing and assembly.</title>
        <authorList>
            <person name="Park H."/>
        </authorList>
    </citation>
    <scope>NUCLEOTIDE SEQUENCE [LARGE SCALE GENOMIC DNA]</scope>
    <source>
        <strain evidence="2">DM0001</strain>
        <tissue evidence="2">Muscle</tissue>
    </source>
</reference>
<dbReference type="EMBL" id="JAAKFY010000015">
    <property type="protein sequence ID" value="KAF3844918.1"/>
    <property type="molecule type" value="Genomic_DNA"/>
</dbReference>
<evidence type="ECO:0000256" key="1">
    <source>
        <dbReference type="SAM" id="MobiDB-lite"/>
    </source>
</evidence>
<feature type="compositionally biased region" description="Basic and acidic residues" evidence="1">
    <location>
        <begin position="74"/>
        <end position="90"/>
    </location>
</feature>
<organism evidence="2 3">
    <name type="scientific">Dissostichus mawsoni</name>
    <name type="common">Antarctic cod</name>
    <dbReference type="NCBI Taxonomy" id="36200"/>
    <lineage>
        <taxon>Eukaryota</taxon>
        <taxon>Metazoa</taxon>
        <taxon>Chordata</taxon>
        <taxon>Craniata</taxon>
        <taxon>Vertebrata</taxon>
        <taxon>Euteleostomi</taxon>
        <taxon>Actinopterygii</taxon>
        <taxon>Neopterygii</taxon>
        <taxon>Teleostei</taxon>
        <taxon>Neoteleostei</taxon>
        <taxon>Acanthomorphata</taxon>
        <taxon>Eupercaria</taxon>
        <taxon>Perciformes</taxon>
        <taxon>Notothenioidei</taxon>
        <taxon>Nototheniidae</taxon>
        <taxon>Dissostichus</taxon>
    </lineage>
</organism>
<feature type="compositionally biased region" description="Basic and acidic residues" evidence="1">
    <location>
        <begin position="10"/>
        <end position="21"/>
    </location>
</feature>
<evidence type="ECO:0000313" key="2">
    <source>
        <dbReference type="EMBL" id="KAF3844918.1"/>
    </source>
</evidence>
<proteinExistence type="predicted"/>
<protein>
    <submittedName>
        <fullName evidence="2">Uncharacterized protein</fullName>
    </submittedName>
</protein>
<evidence type="ECO:0000313" key="3">
    <source>
        <dbReference type="Proteomes" id="UP000518266"/>
    </source>
</evidence>
<sequence length="354" mass="39643">MQSDGSRSGRGLERAQPEKNEALNAGGRRGTKRDEKEIKHGLSMKHPAPMVCLGWQRVIIAFAALALTAQDDGSGQKEEGGGHQQEKAETSKNPNNLQGEIRKSEYIYITDALEWPIYIKVQRRAKLTSRDSRQYQQKACLQFLHIICAQPSSLSMKEVMGRLCSWQACPGCQLALQAEQNSRAQTAHWTSWGSTGESASFSWHTAWQVEEGHHVRHGSNSTSDGTKQVPASWKAALINVSSFGTGRVWTANCSFKAFFDQDVQKTHWHCVMVVICSRGNSPRHSLHDTRGSTASSQVGRYRAMVIFTTTELQHRKKRGKGQRAMLRAKSTHSAVYRKWYRAHNVNTVKLPRAA</sequence>
<comment type="caution">
    <text evidence="2">The sequence shown here is derived from an EMBL/GenBank/DDBJ whole genome shotgun (WGS) entry which is preliminary data.</text>
</comment>
<keyword evidence="3" id="KW-1185">Reference proteome</keyword>
<name>A0A7J5Y979_DISMA</name>
<accession>A0A7J5Y979</accession>
<feature type="region of interest" description="Disordered" evidence="1">
    <location>
        <begin position="1"/>
        <end position="35"/>
    </location>
</feature>
<dbReference type="AlphaFoldDB" id="A0A7J5Y979"/>
<dbReference type="Proteomes" id="UP000518266">
    <property type="component" value="Unassembled WGS sequence"/>
</dbReference>
<feature type="region of interest" description="Disordered" evidence="1">
    <location>
        <begin position="72"/>
        <end position="96"/>
    </location>
</feature>
<gene>
    <name evidence="2" type="ORF">F7725_008081</name>
</gene>